<dbReference type="AlphaFoldDB" id="A0A5B8W3G8"/>
<gene>
    <name evidence="2" type="ORF">FSB76_22660</name>
</gene>
<keyword evidence="3" id="KW-1185">Reference proteome</keyword>
<feature type="compositionally biased region" description="Polar residues" evidence="1">
    <location>
        <begin position="43"/>
        <end position="62"/>
    </location>
</feature>
<organism evidence="2 3">
    <name type="scientific">Mucilaginibacter ginsenosidivorax</name>
    <dbReference type="NCBI Taxonomy" id="862126"/>
    <lineage>
        <taxon>Bacteria</taxon>
        <taxon>Pseudomonadati</taxon>
        <taxon>Bacteroidota</taxon>
        <taxon>Sphingobacteriia</taxon>
        <taxon>Sphingobacteriales</taxon>
        <taxon>Sphingobacteriaceae</taxon>
        <taxon>Mucilaginibacter</taxon>
    </lineage>
</organism>
<sequence length="82" mass="8615">MKKVSSSSVGKSAGFGEFTTQNKPSLTETVTKYGGVVRDSDNSKNNGSLSFRESTTVGNAASGKSLNKQDIYYQGKILGSKG</sequence>
<dbReference type="Proteomes" id="UP000321362">
    <property type="component" value="Chromosome"/>
</dbReference>
<dbReference type="EMBL" id="CP042437">
    <property type="protein sequence ID" value="QEC78610.1"/>
    <property type="molecule type" value="Genomic_DNA"/>
</dbReference>
<accession>A0A5B8W3G8</accession>
<reference evidence="2 3" key="1">
    <citation type="journal article" date="2013" name="J. Microbiol.">
        <title>Mucilaginibacter ginsenosidivorax sp. nov., with ginsenoside converting activity isolated from sediment.</title>
        <authorList>
            <person name="Kim J.K."/>
            <person name="Choi T.E."/>
            <person name="Liu Q.M."/>
            <person name="Park H.Y."/>
            <person name="Yi T.H."/>
            <person name="Yoon M.H."/>
            <person name="Kim S.C."/>
            <person name="Im W.T."/>
        </authorList>
    </citation>
    <scope>NUCLEOTIDE SEQUENCE [LARGE SCALE GENOMIC DNA]</scope>
    <source>
        <strain evidence="2 3">KHI28</strain>
    </source>
</reference>
<feature type="compositionally biased region" description="Polar residues" evidence="1">
    <location>
        <begin position="18"/>
        <end position="30"/>
    </location>
</feature>
<evidence type="ECO:0000313" key="2">
    <source>
        <dbReference type="EMBL" id="QEC78610.1"/>
    </source>
</evidence>
<evidence type="ECO:0000256" key="1">
    <source>
        <dbReference type="SAM" id="MobiDB-lite"/>
    </source>
</evidence>
<feature type="region of interest" description="Disordered" evidence="1">
    <location>
        <begin position="1"/>
        <end position="62"/>
    </location>
</feature>
<dbReference type="RefSeq" id="WP_147057415.1">
    <property type="nucleotide sequence ID" value="NZ_CP042437.1"/>
</dbReference>
<dbReference type="KEGG" id="mgk:FSB76_22660"/>
<evidence type="ECO:0000313" key="3">
    <source>
        <dbReference type="Proteomes" id="UP000321362"/>
    </source>
</evidence>
<feature type="compositionally biased region" description="Low complexity" evidence="1">
    <location>
        <begin position="1"/>
        <end position="12"/>
    </location>
</feature>
<protein>
    <submittedName>
        <fullName evidence="2">Uncharacterized protein</fullName>
    </submittedName>
</protein>
<name>A0A5B8W3G8_9SPHI</name>
<proteinExistence type="predicted"/>